<dbReference type="GO" id="GO:0015267">
    <property type="term" value="F:channel activity"/>
    <property type="evidence" value="ECO:0007669"/>
    <property type="project" value="InterPro"/>
</dbReference>
<dbReference type="InterPro" id="IPR000425">
    <property type="entry name" value="MIP"/>
</dbReference>
<dbReference type="NCBIfam" id="TIGR00861">
    <property type="entry name" value="MIP"/>
    <property type="match status" value="1"/>
</dbReference>
<comment type="similarity">
    <text evidence="6">Belongs to the MIP/aquaporin (TC 1.A.8) family.</text>
</comment>
<feature type="transmembrane region" description="Helical" evidence="7">
    <location>
        <begin position="32"/>
        <end position="52"/>
    </location>
</feature>
<evidence type="ECO:0000313" key="9">
    <source>
        <dbReference type="Proteomes" id="UP000594638"/>
    </source>
</evidence>
<dbReference type="Gramene" id="OE9A119062T1">
    <property type="protein sequence ID" value="OE9A119062C1"/>
    <property type="gene ID" value="OE9A119062"/>
</dbReference>
<evidence type="ECO:0000313" key="8">
    <source>
        <dbReference type="EMBL" id="CAA3011869.1"/>
    </source>
</evidence>
<feature type="transmembrane region" description="Helical" evidence="7">
    <location>
        <begin position="218"/>
        <end position="239"/>
    </location>
</feature>
<comment type="subcellular location">
    <subcellularLocation>
        <location evidence="1">Membrane</location>
        <topology evidence="1">Multi-pass membrane protein</topology>
    </subcellularLocation>
</comment>
<comment type="caution">
    <text evidence="8">The sequence shown here is derived from an EMBL/GenBank/DDBJ whole genome shotgun (WGS) entry which is preliminary data.</text>
</comment>
<dbReference type="InterPro" id="IPR034294">
    <property type="entry name" value="Aquaporin_transptr"/>
</dbReference>
<dbReference type="Pfam" id="PF00230">
    <property type="entry name" value="MIP"/>
    <property type="match status" value="1"/>
</dbReference>
<dbReference type="PROSITE" id="PS00221">
    <property type="entry name" value="MIP"/>
    <property type="match status" value="1"/>
</dbReference>
<keyword evidence="9" id="KW-1185">Reference proteome</keyword>
<evidence type="ECO:0000256" key="6">
    <source>
        <dbReference type="RuleBase" id="RU000477"/>
    </source>
</evidence>
<dbReference type="PRINTS" id="PR00783">
    <property type="entry name" value="MINTRINSICP"/>
</dbReference>
<dbReference type="EMBL" id="CACTIH010007382">
    <property type="protein sequence ID" value="CAA3011869.1"/>
    <property type="molecule type" value="Genomic_DNA"/>
</dbReference>
<protein>
    <submittedName>
        <fullName evidence="8">Aquaporin NIP1-2</fullName>
    </submittedName>
</protein>
<proteinExistence type="inferred from homology"/>
<dbReference type="GO" id="GO:0016020">
    <property type="term" value="C:membrane"/>
    <property type="evidence" value="ECO:0007669"/>
    <property type="project" value="UniProtKB-SubCell"/>
</dbReference>
<keyword evidence="5 7" id="KW-0472">Membrane</keyword>
<gene>
    <name evidence="8" type="ORF">OLEA9_A119062</name>
</gene>
<evidence type="ECO:0000256" key="2">
    <source>
        <dbReference type="ARBA" id="ARBA00022448"/>
    </source>
</evidence>
<accession>A0A8S0U7W8</accession>
<evidence type="ECO:0000256" key="1">
    <source>
        <dbReference type="ARBA" id="ARBA00004141"/>
    </source>
</evidence>
<dbReference type="Gene3D" id="1.20.1080.10">
    <property type="entry name" value="Glycerol uptake facilitator protein"/>
    <property type="match status" value="1"/>
</dbReference>
<dbReference type="PANTHER" id="PTHR45724:SF13">
    <property type="entry name" value="AQUAPORIN NIP1-1-RELATED"/>
    <property type="match status" value="1"/>
</dbReference>
<dbReference type="InterPro" id="IPR023271">
    <property type="entry name" value="Aquaporin-like"/>
</dbReference>
<feature type="transmembrane region" description="Helical" evidence="7">
    <location>
        <begin position="59"/>
        <end position="80"/>
    </location>
</feature>
<dbReference type="Proteomes" id="UP000594638">
    <property type="component" value="Unassembled WGS sequence"/>
</dbReference>
<organism evidence="8 9">
    <name type="scientific">Olea europaea subsp. europaea</name>
    <dbReference type="NCBI Taxonomy" id="158383"/>
    <lineage>
        <taxon>Eukaryota</taxon>
        <taxon>Viridiplantae</taxon>
        <taxon>Streptophyta</taxon>
        <taxon>Embryophyta</taxon>
        <taxon>Tracheophyta</taxon>
        <taxon>Spermatophyta</taxon>
        <taxon>Magnoliopsida</taxon>
        <taxon>eudicotyledons</taxon>
        <taxon>Gunneridae</taxon>
        <taxon>Pentapetalae</taxon>
        <taxon>asterids</taxon>
        <taxon>lamiids</taxon>
        <taxon>Lamiales</taxon>
        <taxon>Oleaceae</taxon>
        <taxon>Oleeae</taxon>
        <taxon>Olea</taxon>
    </lineage>
</organism>
<dbReference type="OrthoDB" id="3222at2759"/>
<dbReference type="SUPFAM" id="SSF81338">
    <property type="entry name" value="Aquaporin-like"/>
    <property type="match status" value="1"/>
</dbReference>
<evidence type="ECO:0000256" key="7">
    <source>
        <dbReference type="SAM" id="Phobius"/>
    </source>
</evidence>
<feature type="transmembrane region" description="Helical" evidence="7">
    <location>
        <begin position="109"/>
        <end position="129"/>
    </location>
</feature>
<reference evidence="8 9" key="1">
    <citation type="submission" date="2019-12" db="EMBL/GenBank/DDBJ databases">
        <authorList>
            <person name="Alioto T."/>
            <person name="Alioto T."/>
            <person name="Gomez Garrido J."/>
        </authorList>
    </citation>
    <scope>NUCLEOTIDE SEQUENCE [LARGE SCALE GENOMIC DNA]</scope>
</reference>
<keyword evidence="4 7" id="KW-1133">Transmembrane helix</keyword>
<feature type="transmembrane region" description="Helical" evidence="7">
    <location>
        <begin position="149"/>
        <end position="167"/>
    </location>
</feature>
<keyword evidence="3 6" id="KW-0812">Transmembrane</keyword>
<name>A0A8S0U7W8_OLEEU</name>
<feature type="transmembrane region" description="Helical" evidence="7">
    <location>
        <begin position="179"/>
        <end position="197"/>
    </location>
</feature>
<keyword evidence="2 6" id="KW-0813">Transport</keyword>
<dbReference type="PANTHER" id="PTHR45724">
    <property type="entry name" value="AQUAPORIN NIP2-1"/>
    <property type="match status" value="1"/>
</dbReference>
<dbReference type="CDD" id="cd00333">
    <property type="entry name" value="MIP"/>
    <property type="match status" value="1"/>
</dbReference>
<dbReference type="AlphaFoldDB" id="A0A8S0U7W8"/>
<dbReference type="InterPro" id="IPR022357">
    <property type="entry name" value="MIP_CS"/>
</dbReference>
<evidence type="ECO:0000256" key="3">
    <source>
        <dbReference type="ARBA" id="ARBA00022692"/>
    </source>
</evidence>
<sequence>MDSDSNLSPISSVSTDGDFSRNCFNVVFMQKLLAELIGTYFLVFAGSASVVVNMDINRVVTLPGIAIEFGSVLMVMIYSVGHVSGAHFNPSVTIALASCGKFPWMQVPWYIFVQILGSILASATIRLLFEGNQDKFAGTLPTGSDLQAFLMEIIITFLFLFVISSLTTDDRANQPLAGLAIGATLTANVMIAGPISGGSVNPARSLGPAIVSSRYEKLWIYLLGPTIGAIGGAWVYVLVGFQAKPSPEIVTYRAKLRFKTPCLLKQ</sequence>
<evidence type="ECO:0000256" key="4">
    <source>
        <dbReference type="ARBA" id="ARBA00022989"/>
    </source>
</evidence>
<evidence type="ECO:0000256" key="5">
    <source>
        <dbReference type="ARBA" id="ARBA00023136"/>
    </source>
</evidence>